<dbReference type="InterPro" id="IPR044855">
    <property type="entry name" value="CoA-Trfase_III_dom3_sf"/>
</dbReference>
<comment type="caution">
    <text evidence="3">The sequence shown here is derived from an EMBL/GenBank/DDBJ whole genome shotgun (WGS) entry which is preliminary data.</text>
</comment>
<evidence type="ECO:0000256" key="2">
    <source>
        <dbReference type="ARBA" id="ARBA00022679"/>
    </source>
</evidence>
<accession>A0ABS6BFR2</accession>
<dbReference type="PANTHER" id="PTHR48228">
    <property type="entry name" value="SUCCINYL-COA--D-CITRAMALATE COA-TRANSFERASE"/>
    <property type="match status" value="1"/>
</dbReference>
<dbReference type="SUPFAM" id="SSF89796">
    <property type="entry name" value="CoA-transferase family III (CaiB/BaiF)"/>
    <property type="match status" value="1"/>
</dbReference>
<keyword evidence="4" id="KW-1185">Reference proteome</keyword>
<sequence>MSEGSPPPLVDVKVIDIATLLAAPFAAAMLADFGAEVIKIEHPSGDPLRGYGHHCDDVPLLWKVVNRNKKSVVLDLKDPENREKFLGLIADADVLIENFRPGTLERWGIAPDVMHRVNPQLVITRVTGFGQDGPYAGRPGFGTLAEAMSGLAAISGDRDGPPLLPAIPLADALAGMQAACATLIALHARRSLGRGQVADVAITESMIAAMGAQVTAYEKLGLKPQRVGNGSDNTAPRNVYRCADGRWVAVSAPALSVAERIVRLVGRPELTDEPWFASGRGRVLHREMLDDVVGQWIGRISRDEVITAFEAAGAAVAPIYEVDDILRDPHFQARRTTVRVPDSELGSICMPNVAFRLSATPGRIRWTGPRLGEHTDDVLNGGHR</sequence>
<keyword evidence="2 3" id="KW-0808">Transferase</keyword>
<proteinExistence type="inferred from homology"/>
<dbReference type="EMBL" id="JAHKNI010000030">
    <property type="protein sequence ID" value="MBU3068098.1"/>
    <property type="molecule type" value="Genomic_DNA"/>
</dbReference>
<dbReference type="InterPro" id="IPR050509">
    <property type="entry name" value="CoA-transferase_III"/>
</dbReference>
<comment type="similarity">
    <text evidence="1">Belongs to the CoA-transferase III family.</text>
</comment>
<reference evidence="3 4" key="1">
    <citation type="submission" date="2021-06" db="EMBL/GenBank/DDBJ databases">
        <title>Actinomycetes sequencing.</title>
        <authorList>
            <person name="Shan Q."/>
        </authorList>
    </citation>
    <scope>NUCLEOTIDE SEQUENCE [LARGE SCALE GENOMIC DNA]</scope>
    <source>
        <strain evidence="3 4">NEAU-G5</strain>
    </source>
</reference>
<evidence type="ECO:0000313" key="4">
    <source>
        <dbReference type="Proteomes" id="UP000733379"/>
    </source>
</evidence>
<dbReference type="PANTHER" id="PTHR48228:SF6">
    <property type="entry name" value="L-CARNITINE COA-TRANSFERASE"/>
    <property type="match status" value="1"/>
</dbReference>
<dbReference type="GO" id="GO:0016740">
    <property type="term" value="F:transferase activity"/>
    <property type="evidence" value="ECO:0007669"/>
    <property type="project" value="UniProtKB-KW"/>
</dbReference>
<dbReference type="InterPro" id="IPR003673">
    <property type="entry name" value="CoA-Trfase_fam_III"/>
</dbReference>
<evidence type="ECO:0000256" key="1">
    <source>
        <dbReference type="ARBA" id="ARBA00008383"/>
    </source>
</evidence>
<dbReference type="Gene3D" id="3.30.1540.10">
    <property type="entry name" value="formyl-coa transferase, domain 3"/>
    <property type="match status" value="1"/>
</dbReference>
<dbReference type="Gene3D" id="3.40.50.10540">
    <property type="entry name" value="Crotonobetainyl-coa:carnitine coa-transferase, domain 1"/>
    <property type="match status" value="1"/>
</dbReference>
<dbReference type="Pfam" id="PF02515">
    <property type="entry name" value="CoA_transf_3"/>
    <property type="match status" value="1"/>
</dbReference>
<name>A0ABS6BFR2_9NOCA</name>
<dbReference type="InterPro" id="IPR023606">
    <property type="entry name" value="CoA-Trfase_III_dom_1_sf"/>
</dbReference>
<evidence type="ECO:0000313" key="3">
    <source>
        <dbReference type="EMBL" id="MBU3068098.1"/>
    </source>
</evidence>
<organism evidence="3 4">
    <name type="scientific">Nocardia albiluteola</name>
    <dbReference type="NCBI Taxonomy" id="2842303"/>
    <lineage>
        <taxon>Bacteria</taxon>
        <taxon>Bacillati</taxon>
        <taxon>Actinomycetota</taxon>
        <taxon>Actinomycetes</taxon>
        <taxon>Mycobacteriales</taxon>
        <taxon>Nocardiaceae</taxon>
        <taxon>Nocardia</taxon>
    </lineage>
</organism>
<gene>
    <name evidence="3" type="ORF">KO481_42105</name>
</gene>
<dbReference type="Proteomes" id="UP000733379">
    <property type="component" value="Unassembled WGS sequence"/>
</dbReference>
<protein>
    <submittedName>
        <fullName evidence="3">CoA transferase</fullName>
    </submittedName>
</protein>